<dbReference type="InterPro" id="IPR050131">
    <property type="entry name" value="Peptidase_S8_subtilisin-like"/>
</dbReference>
<dbReference type="eggNOG" id="ENOG502T6YP">
    <property type="taxonomic scope" value="Eukaryota"/>
</dbReference>
<keyword evidence="2 6" id="KW-0645">Protease</keyword>
<dbReference type="OrthoDB" id="1896086at2759"/>
<dbReference type="GO" id="GO:0006508">
    <property type="term" value="P:proteolysis"/>
    <property type="evidence" value="ECO:0007669"/>
    <property type="project" value="UniProtKB-KW"/>
</dbReference>
<keyword evidence="7" id="KW-1185">Reference proteome</keyword>
<dbReference type="KEGG" id="ela:UCREL1_11092"/>
<comment type="similarity">
    <text evidence="1">Belongs to the peptidase S8 family.</text>
</comment>
<evidence type="ECO:0000256" key="4">
    <source>
        <dbReference type="SAM" id="Coils"/>
    </source>
</evidence>
<dbReference type="GO" id="GO:0008240">
    <property type="term" value="F:tripeptidyl-peptidase activity"/>
    <property type="evidence" value="ECO:0007669"/>
    <property type="project" value="TreeGrafter"/>
</dbReference>
<keyword evidence="3" id="KW-0720">Serine protease</keyword>
<dbReference type="GO" id="GO:0004252">
    <property type="term" value="F:serine-type endopeptidase activity"/>
    <property type="evidence" value="ECO:0007669"/>
    <property type="project" value="InterPro"/>
</dbReference>
<dbReference type="InterPro" id="IPR036852">
    <property type="entry name" value="Peptidase_S8/S53_dom_sf"/>
</dbReference>
<evidence type="ECO:0000313" key="6">
    <source>
        <dbReference type="EMBL" id="EMR61985.1"/>
    </source>
</evidence>
<protein>
    <submittedName>
        <fullName evidence="6">Putative subtilisin-like protease protein</fullName>
    </submittedName>
</protein>
<proteinExistence type="inferred from homology"/>
<feature type="coiled-coil region" evidence="4">
    <location>
        <begin position="341"/>
        <end position="375"/>
    </location>
</feature>
<keyword evidence="4" id="KW-0175">Coiled coil</keyword>
<dbReference type="Proteomes" id="UP000012174">
    <property type="component" value="Unassembled WGS sequence"/>
</dbReference>
<dbReference type="SUPFAM" id="SSF52743">
    <property type="entry name" value="Subtilisin-like"/>
    <property type="match status" value="1"/>
</dbReference>
<gene>
    <name evidence="6" type="ORF">UCREL1_11092</name>
</gene>
<dbReference type="Pfam" id="PF00082">
    <property type="entry name" value="Peptidase_S8"/>
    <property type="match status" value="1"/>
</dbReference>
<sequence>MPSATPCLGLAGYATQEVTIDGSDYFVPATGEVQYIMLNDEAGTEVQISPYSVVIGSETFYIPNEPPLIPEIVTQGGFQVTFHARPLPSPILQPATSIPGLSYARQVAENYIEAANDTTNAVGHFFHAFMDFYARFDAPSPTEATELLGSEEDALDSVINAAYRLANITHDTHQEEWHGFIRQVSLLKPDPDDVTSEQMTPAQALIEQPVPPAFFHQRQISAESTDKTRLNQQTYKRDDSGGSGIWVFVLDSGFDFTGQGATELGMEDINTQTYVVPNKYTLKGIDEELQCEEDIADRALDEDGNIQGHGTQVASLAIGRTYGISPKATPFLIKIDNCRIIDQEENKIKTRTLQLRALEDALEKVKDTVVENNLQGKAVLSLSYSKTTRKGKPKEYKQWKTRCRKQLIDLEALGVVWVQTGEEAPAAIGTPDNNMITVGAVNKRGQLCEWSSPEGAPVDPRYGTETGRYFPVDSYSGLAAYFLGLEREKFTWDPQGPPTQGREFCQKLKSHITDLAYRRYPMEKVLQSLKPGQELPFPLPPDVPVAYNGARGPQKSQYISFLSYFP</sequence>
<name>M7T5R0_EUTLA</name>
<evidence type="ECO:0000313" key="7">
    <source>
        <dbReference type="Proteomes" id="UP000012174"/>
    </source>
</evidence>
<dbReference type="PANTHER" id="PTHR43806:SF14">
    <property type="entry name" value="TRIPEPTIDYL-PEPTIDASE 2"/>
    <property type="match status" value="1"/>
</dbReference>
<organism evidence="6 7">
    <name type="scientific">Eutypa lata (strain UCR-EL1)</name>
    <name type="common">Grapevine dieback disease fungus</name>
    <name type="synonym">Eutypa armeniacae</name>
    <dbReference type="NCBI Taxonomy" id="1287681"/>
    <lineage>
        <taxon>Eukaryota</taxon>
        <taxon>Fungi</taxon>
        <taxon>Dikarya</taxon>
        <taxon>Ascomycota</taxon>
        <taxon>Pezizomycotina</taxon>
        <taxon>Sordariomycetes</taxon>
        <taxon>Xylariomycetidae</taxon>
        <taxon>Xylariales</taxon>
        <taxon>Diatrypaceae</taxon>
        <taxon>Eutypa</taxon>
    </lineage>
</organism>
<keyword evidence="3" id="KW-0378">Hydrolase</keyword>
<dbReference type="InterPro" id="IPR000209">
    <property type="entry name" value="Peptidase_S8/S53_dom"/>
</dbReference>
<dbReference type="Gene3D" id="3.40.50.200">
    <property type="entry name" value="Peptidase S8/S53 domain"/>
    <property type="match status" value="1"/>
</dbReference>
<evidence type="ECO:0000256" key="2">
    <source>
        <dbReference type="ARBA" id="ARBA00022670"/>
    </source>
</evidence>
<evidence type="ECO:0000259" key="5">
    <source>
        <dbReference type="Pfam" id="PF00082"/>
    </source>
</evidence>
<evidence type="ECO:0000256" key="1">
    <source>
        <dbReference type="ARBA" id="ARBA00011073"/>
    </source>
</evidence>
<dbReference type="PANTHER" id="PTHR43806">
    <property type="entry name" value="PEPTIDASE S8"/>
    <property type="match status" value="1"/>
</dbReference>
<dbReference type="HOGENOM" id="CLU_568617_0_0_1"/>
<reference evidence="7" key="1">
    <citation type="journal article" date="2013" name="Genome Announc.">
        <title>Draft genome sequence of the grapevine dieback fungus Eutypa lata UCR-EL1.</title>
        <authorList>
            <person name="Blanco-Ulate B."/>
            <person name="Rolshausen P.E."/>
            <person name="Cantu D."/>
        </authorList>
    </citation>
    <scope>NUCLEOTIDE SEQUENCE [LARGE SCALE GENOMIC DNA]</scope>
    <source>
        <strain evidence="7">UCR-EL1</strain>
    </source>
</reference>
<accession>M7T5R0</accession>
<dbReference type="CDD" id="cd00306">
    <property type="entry name" value="Peptidases_S8_S53"/>
    <property type="match status" value="1"/>
</dbReference>
<feature type="domain" description="Peptidase S8/S53" evidence="5">
    <location>
        <begin position="242"/>
        <end position="452"/>
    </location>
</feature>
<dbReference type="GO" id="GO:0005829">
    <property type="term" value="C:cytosol"/>
    <property type="evidence" value="ECO:0007669"/>
    <property type="project" value="TreeGrafter"/>
</dbReference>
<evidence type="ECO:0000256" key="3">
    <source>
        <dbReference type="ARBA" id="ARBA00022825"/>
    </source>
</evidence>
<dbReference type="EMBL" id="KB707516">
    <property type="protein sequence ID" value="EMR61985.1"/>
    <property type="molecule type" value="Genomic_DNA"/>
</dbReference>
<dbReference type="AlphaFoldDB" id="M7T5R0"/>